<feature type="non-terminal residue" evidence="4">
    <location>
        <position position="1"/>
    </location>
</feature>
<dbReference type="InterPro" id="IPR027806">
    <property type="entry name" value="HARBI1_dom"/>
</dbReference>
<evidence type="ECO:0000256" key="1">
    <source>
        <dbReference type="ARBA" id="ARBA00001968"/>
    </source>
</evidence>
<evidence type="ECO:0000313" key="4">
    <source>
        <dbReference type="EMBL" id="KAF2880995.1"/>
    </source>
</evidence>
<comment type="cofactor">
    <cofactor evidence="1">
        <name>a divalent metal cation</name>
        <dbReference type="ChEBI" id="CHEBI:60240"/>
    </cofactor>
</comment>
<dbReference type="AlphaFoldDB" id="A0A8K0FWB9"/>
<evidence type="ECO:0000256" key="2">
    <source>
        <dbReference type="ARBA" id="ARBA00022723"/>
    </source>
</evidence>
<dbReference type="OrthoDB" id="8055321at2759"/>
<evidence type="ECO:0000259" key="3">
    <source>
        <dbReference type="Pfam" id="PF13359"/>
    </source>
</evidence>
<comment type="caution">
    <text evidence="4">The sequence shown here is derived from an EMBL/GenBank/DDBJ whole genome shotgun (WGS) entry which is preliminary data.</text>
</comment>
<proteinExistence type="predicted"/>
<dbReference type="GO" id="GO:0046872">
    <property type="term" value="F:metal ion binding"/>
    <property type="evidence" value="ECO:0007669"/>
    <property type="project" value="UniProtKB-KW"/>
</dbReference>
<accession>A0A8K0FWB9</accession>
<name>A0A8K0FWB9_IGNLU</name>
<dbReference type="Proteomes" id="UP000801492">
    <property type="component" value="Unassembled WGS sequence"/>
</dbReference>
<dbReference type="EMBL" id="VTPC01090880">
    <property type="protein sequence ID" value="KAF2880995.1"/>
    <property type="molecule type" value="Genomic_DNA"/>
</dbReference>
<keyword evidence="2" id="KW-0479">Metal-binding</keyword>
<reference evidence="4" key="1">
    <citation type="submission" date="2019-08" db="EMBL/GenBank/DDBJ databases">
        <title>The genome of the North American firefly Photinus pyralis.</title>
        <authorList>
            <consortium name="Photinus pyralis genome working group"/>
            <person name="Fallon T.R."/>
            <person name="Sander Lower S.E."/>
            <person name="Weng J.-K."/>
        </authorList>
    </citation>
    <scope>NUCLEOTIDE SEQUENCE</scope>
    <source>
        <strain evidence="4">TRF0915ILg1</strain>
        <tissue evidence="4">Whole body</tissue>
    </source>
</reference>
<dbReference type="Pfam" id="PF13359">
    <property type="entry name" value="DDE_Tnp_4"/>
    <property type="match status" value="1"/>
</dbReference>
<feature type="domain" description="DDE Tnp4" evidence="3">
    <location>
        <begin position="40"/>
        <end position="105"/>
    </location>
</feature>
<protein>
    <recommendedName>
        <fullName evidence="3">DDE Tnp4 domain-containing protein</fullName>
    </recommendedName>
</protein>
<organism evidence="4 5">
    <name type="scientific">Ignelater luminosus</name>
    <name type="common">Cucubano</name>
    <name type="synonym">Pyrophorus luminosus</name>
    <dbReference type="NCBI Taxonomy" id="2038154"/>
    <lineage>
        <taxon>Eukaryota</taxon>
        <taxon>Metazoa</taxon>
        <taxon>Ecdysozoa</taxon>
        <taxon>Arthropoda</taxon>
        <taxon>Hexapoda</taxon>
        <taxon>Insecta</taxon>
        <taxon>Pterygota</taxon>
        <taxon>Neoptera</taxon>
        <taxon>Endopterygota</taxon>
        <taxon>Coleoptera</taxon>
        <taxon>Polyphaga</taxon>
        <taxon>Elateriformia</taxon>
        <taxon>Elateroidea</taxon>
        <taxon>Elateridae</taxon>
        <taxon>Agrypninae</taxon>
        <taxon>Pyrophorini</taxon>
        <taxon>Ignelater</taxon>
    </lineage>
</organism>
<gene>
    <name evidence="4" type="ORF">ILUMI_25211</name>
</gene>
<evidence type="ECO:0000313" key="5">
    <source>
        <dbReference type="Proteomes" id="UP000801492"/>
    </source>
</evidence>
<sequence>MYFLSSLAADIIKLPSVAEKEQTTAFYFHKAGIPNVIGCIDGSHIKIDKPTERSVDYINRKGYHSIVLQGLYNEHLNFIDIFIGYPGLVHDARVFRNSSLYSKLQTVCG</sequence>
<keyword evidence="5" id="KW-1185">Reference proteome</keyword>